<dbReference type="Gene3D" id="3.40.50.2000">
    <property type="entry name" value="Glycogen Phosphorylase B"/>
    <property type="match status" value="2"/>
</dbReference>
<gene>
    <name evidence="2" type="ORF">SAMN06295912_101383</name>
</gene>
<sequence>MTLAYLMNTYPVTSGTFIRREIAAIEQAGTPVTRFAVRRWNDTLVDPLDLAEQDKTRYLLSGNAPGLLIAFLAELLTRPHKLARALPTWLGLIRAAKGRIIHHIAYLMQAAALRRETAKAGITHVHCHFCTNATAVAMLSRLMGGPAYSFTVHGPDELIDLPGIGIRPKIENAAAVIAITRYCRGRLTEHVGEAHWGRIHIVHCGLKLDDFPDAAGDPQGSTLVCVGRLCPQKGQVHIPAAVAEVRGRFPDLRVLLIGDGESRAAVEAEVAKHGVGDIVTLAGWRSNAEVRAAIGTGRALLLPSYAEGLPIVIMEAFAMRRPALTTTIAGIPELVDASCGWLIAPGDHDALVAAISDAMAASPERMAAMGAEGRTRVEARHDLAKIAPQLLAAFQITQN</sequence>
<dbReference type="InterPro" id="IPR050194">
    <property type="entry name" value="Glycosyltransferase_grp1"/>
</dbReference>
<keyword evidence="2" id="KW-0808">Transferase</keyword>
<dbReference type="AlphaFoldDB" id="A0A239BSD5"/>
<dbReference type="PANTHER" id="PTHR45947:SF15">
    <property type="entry name" value="TEICHURONIC ACID BIOSYNTHESIS GLYCOSYLTRANSFERASE TUAC-RELATED"/>
    <property type="match status" value="1"/>
</dbReference>
<dbReference type="GO" id="GO:0016757">
    <property type="term" value="F:glycosyltransferase activity"/>
    <property type="evidence" value="ECO:0007669"/>
    <property type="project" value="TreeGrafter"/>
</dbReference>
<dbReference type="Pfam" id="PF13439">
    <property type="entry name" value="Glyco_transf_4"/>
    <property type="match status" value="1"/>
</dbReference>
<reference evidence="3" key="1">
    <citation type="submission" date="2017-06" db="EMBL/GenBank/DDBJ databases">
        <authorList>
            <person name="Varghese N."/>
            <person name="Submissions S."/>
        </authorList>
    </citation>
    <scope>NUCLEOTIDE SEQUENCE [LARGE SCALE GENOMIC DNA]</scope>
    <source>
        <strain evidence="3">LNB2</strain>
    </source>
</reference>
<dbReference type="EMBL" id="FZOS01000001">
    <property type="protein sequence ID" value="SNS10860.1"/>
    <property type="molecule type" value="Genomic_DNA"/>
</dbReference>
<proteinExistence type="predicted"/>
<dbReference type="SUPFAM" id="SSF53756">
    <property type="entry name" value="UDP-Glycosyltransferase/glycogen phosphorylase"/>
    <property type="match status" value="1"/>
</dbReference>
<evidence type="ECO:0000313" key="2">
    <source>
        <dbReference type="EMBL" id="SNS10860.1"/>
    </source>
</evidence>
<dbReference type="RefSeq" id="WP_089217883.1">
    <property type="nucleotide sequence ID" value="NZ_FZOS01000001.1"/>
</dbReference>
<dbReference type="Pfam" id="PF13692">
    <property type="entry name" value="Glyco_trans_1_4"/>
    <property type="match status" value="1"/>
</dbReference>
<accession>A0A239BSD5</accession>
<dbReference type="CDD" id="cd03801">
    <property type="entry name" value="GT4_PimA-like"/>
    <property type="match status" value="1"/>
</dbReference>
<dbReference type="Proteomes" id="UP000198281">
    <property type="component" value="Unassembled WGS sequence"/>
</dbReference>
<protein>
    <submittedName>
        <fullName evidence="2">Glycosyltransferase involved in cell wall bisynthesis</fullName>
    </submittedName>
</protein>
<dbReference type="InterPro" id="IPR028098">
    <property type="entry name" value="Glyco_trans_4-like_N"/>
</dbReference>
<feature type="domain" description="Glycosyltransferase subfamily 4-like N-terminal" evidence="1">
    <location>
        <begin position="107"/>
        <end position="209"/>
    </location>
</feature>
<evidence type="ECO:0000259" key="1">
    <source>
        <dbReference type="Pfam" id="PF13439"/>
    </source>
</evidence>
<organism evidence="2 3">
    <name type="scientific">Edaphosphingomonas laterariae</name>
    <dbReference type="NCBI Taxonomy" id="861865"/>
    <lineage>
        <taxon>Bacteria</taxon>
        <taxon>Pseudomonadati</taxon>
        <taxon>Pseudomonadota</taxon>
        <taxon>Alphaproteobacteria</taxon>
        <taxon>Sphingomonadales</taxon>
        <taxon>Rhizorhabdaceae</taxon>
        <taxon>Edaphosphingomonas</taxon>
    </lineage>
</organism>
<name>A0A239BSD5_9SPHN</name>
<dbReference type="PANTHER" id="PTHR45947">
    <property type="entry name" value="SULFOQUINOVOSYL TRANSFERASE SQD2"/>
    <property type="match status" value="1"/>
</dbReference>
<dbReference type="OrthoDB" id="9790710at2"/>
<keyword evidence="3" id="KW-1185">Reference proteome</keyword>
<evidence type="ECO:0000313" key="3">
    <source>
        <dbReference type="Proteomes" id="UP000198281"/>
    </source>
</evidence>